<dbReference type="HOGENOM" id="CLU_3107751_0_0_1"/>
<gene>
    <name evidence="2" type="ORF">SCLCIDRAFT_1213197</name>
</gene>
<accession>A0A0C3DVT7</accession>
<reference evidence="3" key="2">
    <citation type="submission" date="2015-01" db="EMBL/GenBank/DDBJ databases">
        <title>Evolutionary Origins and Diversification of the Mycorrhizal Mutualists.</title>
        <authorList>
            <consortium name="DOE Joint Genome Institute"/>
            <consortium name="Mycorrhizal Genomics Consortium"/>
            <person name="Kohler A."/>
            <person name="Kuo A."/>
            <person name="Nagy L.G."/>
            <person name="Floudas D."/>
            <person name="Copeland A."/>
            <person name="Barry K.W."/>
            <person name="Cichocki N."/>
            <person name="Veneault-Fourrey C."/>
            <person name="LaButti K."/>
            <person name="Lindquist E.A."/>
            <person name="Lipzen A."/>
            <person name="Lundell T."/>
            <person name="Morin E."/>
            <person name="Murat C."/>
            <person name="Riley R."/>
            <person name="Ohm R."/>
            <person name="Sun H."/>
            <person name="Tunlid A."/>
            <person name="Henrissat B."/>
            <person name="Grigoriev I.V."/>
            <person name="Hibbett D.S."/>
            <person name="Martin F."/>
        </authorList>
    </citation>
    <scope>NUCLEOTIDE SEQUENCE [LARGE SCALE GENOMIC DNA]</scope>
    <source>
        <strain evidence="3">Foug A</strain>
    </source>
</reference>
<evidence type="ECO:0000313" key="2">
    <source>
        <dbReference type="EMBL" id="KIM64680.1"/>
    </source>
</evidence>
<evidence type="ECO:0000256" key="1">
    <source>
        <dbReference type="SAM" id="MobiDB-lite"/>
    </source>
</evidence>
<proteinExistence type="predicted"/>
<dbReference type="InParanoid" id="A0A0C3DVT7"/>
<name>A0A0C3DVT7_9AGAM</name>
<feature type="compositionally biased region" description="Basic and acidic residues" evidence="1">
    <location>
        <begin position="13"/>
        <end position="24"/>
    </location>
</feature>
<dbReference type="EMBL" id="KN822027">
    <property type="protein sequence ID" value="KIM64680.1"/>
    <property type="molecule type" value="Genomic_DNA"/>
</dbReference>
<dbReference type="AlphaFoldDB" id="A0A0C3DVT7"/>
<protein>
    <submittedName>
        <fullName evidence="2">Uncharacterized protein</fullName>
    </submittedName>
</protein>
<sequence>MATTPTVTAPLARWHDGGNDDGDTRQASTINVTYPELSTSPISFTVQFSAP</sequence>
<reference evidence="2 3" key="1">
    <citation type="submission" date="2014-04" db="EMBL/GenBank/DDBJ databases">
        <authorList>
            <consortium name="DOE Joint Genome Institute"/>
            <person name="Kuo A."/>
            <person name="Kohler A."/>
            <person name="Nagy L.G."/>
            <person name="Floudas D."/>
            <person name="Copeland A."/>
            <person name="Barry K.W."/>
            <person name="Cichocki N."/>
            <person name="Veneault-Fourrey C."/>
            <person name="LaButti K."/>
            <person name="Lindquist E.A."/>
            <person name="Lipzen A."/>
            <person name="Lundell T."/>
            <person name="Morin E."/>
            <person name="Murat C."/>
            <person name="Sun H."/>
            <person name="Tunlid A."/>
            <person name="Henrissat B."/>
            <person name="Grigoriev I.V."/>
            <person name="Hibbett D.S."/>
            <person name="Martin F."/>
            <person name="Nordberg H.P."/>
            <person name="Cantor M.N."/>
            <person name="Hua S.X."/>
        </authorList>
    </citation>
    <scope>NUCLEOTIDE SEQUENCE [LARGE SCALE GENOMIC DNA]</scope>
    <source>
        <strain evidence="2 3">Foug A</strain>
    </source>
</reference>
<keyword evidence="3" id="KW-1185">Reference proteome</keyword>
<evidence type="ECO:0000313" key="3">
    <source>
        <dbReference type="Proteomes" id="UP000053989"/>
    </source>
</evidence>
<dbReference type="Proteomes" id="UP000053989">
    <property type="component" value="Unassembled WGS sequence"/>
</dbReference>
<organism evidence="2 3">
    <name type="scientific">Scleroderma citrinum Foug A</name>
    <dbReference type="NCBI Taxonomy" id="1036808"/>
    <lineage>
        <taxon>Eukaryota</taxon>
        <taxon>Fungi</taxon>
        <taxon>Dikarya</taxon>
        <taxon>Basidiomycota</taxon>
        <taxon>Agaricomycotina</taxon>
        <taxon>Agaricomycetes</taxon>
        <taxon>Agaricomycetidae</taxon>
        <taxon>Boletales</taxon>
        <taxon>Sclerodermatineae</taxon>
        <taxon>Sclerodermataceae</taxon>
        <taxon>Scleroderma</taxon>
    </lineage>
</organism>
<feature type="region of interest" description="Disordered" evidence="1">
    <location>
        <begin position="1"/>
        <end position="26"/>
    </location>
</feature>